<evidence type="ECO:0000259" key="5">
    <source>
        <dbReference type="Pfam" id="PF24006"/>
    </source>
</evidence>
<comment type="caution">
    <text evidence="6">The sequence shown here is derived from an EMBL/GenBank/DDBJ whole genome shotgun (WGS) entry which is preliminary data.</text>
</comment>
<comment type="subcellular location">
    <subcellularLocation>
        <location evidence="2">Endomembrane system</location>
    </subcellularLocation>
    <subcellularLocation>
        <location evidence="1">Endoplasmic reticulum</location>
    </subcellularLocation>
</comment>
<dbReference type="AlphaFoldDB" id="A0A8S4QJB2"/>
<dbReference type="EMBL" id="CAKXAJ010003153">
    <property type="protein sequence ID" value="CAH2208333.1"/>
    <property type="molecule type" value="Genomic_DNA"/>
</dbReference>
<reference evidence="6" key="1">
    <citation type="submission" date="2022-03" db="EMBL/GenBank/DDBJ databases">
        <authorList>
            <person name="Lindestad O."/>
        </authorList>
    </citation>
    <scope>NUCLEOTIDE SEQUENCE</scope>
</reference>
<dbReference type="PANTHER" id="PTHR46378:SF1">
    <property type="entry name" value="STEROL REGULATORY ELEMENT-BINDING PROTEIN CLEAVAGE-ACTIVATING PROTEIN"/>
    <property type="match status" value="1"/>
</dbReference>
<accession>A0A8S4QJB2</accession>
<keyword evidence="4" id="KW-0472">Membrane</keyword>
<keyword evidence="7" id="KW-1185">Reference proteome</keyword>
<name>A0A8S4QJB2_9NEOP</name>
<evidence type="ECO:0000256" key="4">
    <source>
        <dbReference type="ARBA" id="ARBA00023136"/>
    </source>
</evidence>
<gene>
    <name evidence="6" type="primary">jg17613</name>
    <name evidence="6" type="ORF">PAEG_LOCUS949</name>
</gene>
<dbReference type="GO" id="GO:0005789">
    <property type="term" value="C:endoplasmic reticulum membrane"/>
    <property type="evidence" value="ECO:0007669"/>
    <property type="project" value="InterPro"/>
</dbReference>
<sequence length="111" mass="12942">KETLLQHCYQIEGIKRKDSKASVERVLPEYSCLLLSPANLWQQNLQSFSLDANIVNTVFNYQNLQKGKVSIAEMAFGMHLRDTGIKRYPLRARPRVLQYAVTIFYRHADQR</sequence>
<dbReference type="GO" id="GO:0032934">
    <property type="term" value="F:sterol binding"/>
    <property type="evidence" value="ECO:0007669"/>
    <property type="project" value="InterPro"/>
</dbReference>
<dbReference type="GO" id="GO:0032936">
    <property type="term" value="C:SREBP-SCAP complex"/>
    <property type="evidence" value="ECO:0007669"/>
    <property type="project" value="TreeGrafter"/>
</dbReference>
<dbReference type="InterPro" id="IPR030225">
    <property type="entry name" value="SCAP"/>
</dbReference>
<feature type="non-terminal residue" evidence="6">
    <location>
        <position position="1"/>
    </location>
</feature>
<evidence type="ECO:0000256" key="1">
    <source>
        <dbReference type="ARBA" id="ARBA00004240"/>
    </source>
</evidence>
<keyword evidence="3" id="KW-0256">Endoplasmic reticulum</keyword>
<organism evidence="6 7">
    <name type="scientific">Pararge aegeria aegeria</name>
    <dbReference type="NCBI Taxonomy" id="348720"/>
    <lineage>
        <taxon>Eukaryota</taxon>
        <taxon>Metazoa</taxon>
        <taxon>Ecdysozoa</taxon>
        <taxon>Arthropoda</taxon>
        <taxon>Hexapoda</taxon>
        <taxon>Insecta</taxon>
        <taxon>Pterygota</taxon>
        <taxon>Neoptera</taxon>
        <taxon>Endopterygota</taxon>
        <taxon>Lepidoptera</taxon>
        <taxon>Glossata</taxon>
        <taxon>Ditrysia</taxon>
        <taxon>Papilionoidea</taxon>
        <taxon>Nymphalidae</taxon>
        <taxon>Satyrinae</taxon>
        <taxon>Satyrini</taxon>
        <taxon>Parargina</taxon>
        <taxon>Pararge</taxon>
    </lineage>
</organism>
<evidence type="ECO:0000313" key="6">
    <source>
        <dbReference type="EMBL" id="CAH2208333.1"/>
    </source>
</evidence>
<dbReference type="InterPro" id="IPR057041">
    <property type="entry name" value="SCAP_N"/>
</dbReference>
<dbReference type="GO" id="GO:0032933">
    <property type="term" value="P:SREBP signaling pathway"/>
    <property type="evidence" value="ECO:0007669"/>
    <property type="project" value="InterPro"/>
</dbReference>
<protein>
    <submittedName>
        <fullName evidence="6">Jg17613 protein</fullName>
    </submittedName>
</protein>
<dbReference type="GO" id="GO:0000139">
    <property type="term" value="C:Golgi membrane"/>
    <property type="evidence" value="ECO:0007669"/>
    <property type="project" value="InterPro"/>
</dbReference>
<dbReference type="Proteomes" id="UP000838756">
    <property type="component" value="Unassembled WGS sequence"/>
</dbReference>
<evidence type="ECO:0000256" key="2">
    <source>
        <dbReference type="ARBA" id="ARBA00004308"/>
    </source>
</evidence>
<evidence type="ECO:0000256" key="3">
    <source>
        <dbReference type="ARBA" id="ARBA00022824"/>
    </source>
</evidence>
<proteinExistence type="predicted"/>
<dbReference type="OrthoDB" id="361494at2759"/>
<dbReference type="Pfam" id="PF24006">
    <property type="entry name" value="SCAP_N"/>
    <property type="match status" value="1"/>
</dbReference>
<feature type="domain" description="SCAP N-terminal" evidence="5">
    <location>
        <begin position="3"/>
        <end position="110"/>
    </location>
</feature>
<dbReference type="PANTHER" id="PTHR46378">
    <property type="entry name" value="STEROL REGULATORY ELEMENT-BINDING PROTEIN CLEAVAGE-ACTIVATING PROTEIN"/>
    <property type="match status" value="1"/>
</dbReference>
<dbReference type="GO" id="GO:0045540">
    <property type="term" value="P:regulation of cholesterol biosynthetic process"/>
    <property type="evidence" value="ECO:0007669"/>
    <property type="project" value="TreeGrafter"/>
</dbReference>
<evidence type="ECO:0000313" key="7">
    <source>
        <dbReference type="Proteomes" id="UP000838756"/>
    </source>
</evidence>